<evidence type="ECO:0000256" key="5">
    <source>
        <dbReference type="ARBA" id="ARBA00022989"/>
    </source>
</evidence>
<gene>
    <name evidence="9" type="ORF">A3C94_00850</name>
</gene>
<evidence type="ECO:0000256" key="4">
    <source>
        <dbReference type="ARBA" id="ARBA00022692"/>
    </source>
</evidence>
<dbReference type="InterPro" id="IPR032816">
    <property type="entry name" value="VTT_dom"/>
</dbReference>
<dbReference type="PANTHER" id="PTHR30353:SF15">
    <property type="entry name" value="INNER MEMBRANE PROTEIN YABI"/>
    <property type="match status" value="1"/>
</dbReference>
<sequence length="205" mass="22590">MELLTSIAENTGTFLAAHTLLSYLVLFFGSYFETLIGVGFFIYGEIFFIPGALLAGAGVLNIWIVSGVLIAGGVLGDSTSFAIGRRYGASFFNEHNKVFNYTNYRKGMAFFEKYGTKSIFFARLLGPVSWITPFLAGVYKVPYPTFLPYNIAGVTVGIGQFLVVGYFFGANYQAILSVFRRDALVVAAISILVLAAYYVYKRNRT</sequence>
<keyword evidence="5 7" id="KW-1133">Transmembrane helix</keyword>
<dbReference type="STRING" id="1798496.A3C94_00850"/>
<feature type="transmembrane region" description="Helical" evidence="7">
    <location>
        <begin position="20"/>
        <end position="43"/>
    </location>
</feature>
<dbReference type="Proteomes" id="UP000177232">
    <property type="component" value="Unassembled WGS sequence"/>
</dbReference>
<evidence type="ECO:0000256" key="6">
    <source>
        <dbReference type="ARBA" id="ARBA00023136"/>
    </source>
</evidence>
<accession>A0A1F6DSH6</accession>
<dbReference type="GO" id="GO:0005886">
    <property type="term" value="C:plasma membrane"/>
    <property type="evidence" value="ECO:0007669"/>
    <property type="project" value="UniProtKB-SubCell"/>
</dbReference>
<keyword evidence="6 7" id="KW-0472">Membrane</keyword>
<organism evidence="9 10">
    <name type="scientific">Candidatus Kaiserbacteria bacterium RIFCSPHIGHO2_02_FULL_55_17</name>
    <dbReference type="NCBI Taxonomy" id="1798496"/>
    <lineage>
        <taxon>Bacteria</taxon>
        <taxon>Candidatus Kaiseribacteriota</taxon>
    </lineage>
</organism>
<evidence type="ECO:0000256" key="7">
    <source>
        <dbReference type="RuleBase" id="RU367016"/>
    </source>
</evidence>
<evidence type="ECO:0000256" key="2">
    <source>
        <dbReference type="ARBA" id="ARBA00010792"/>
    </source>
</evidence>
<dbReference type="AlphaFoldDB" id="A0A1F6DSH6"/>
<comment type="subcellular location">
    <subcellularLocation>
        <location evidence="1 7">Cell membrane</location>
        <topology evidence="1 7">Multi-pass membrane protein</topology>
    </subcellularLocation>
</comment>
<dbReference type="Pfam" id="PF09335">
    <property type="entry name" value="VTT_dom"/>
    <property type="match status" value="1"/>
</dbReference>
<dbReference type="InterPro" id="IPR032818">
    <property type="entry name" value="DedA-like"/>
</dbReference>
<evidence type="ECO:0000259" key="8">
    <source>
        <dbReference type="Pfam" id="PF09335"/>
    </source>
</evidence>
<feature type="transmembrane region" description="Helical" evidence="7">
    <location>
        <begin position="151"/>
        <end position="170"/>
    </location>
</feature>
<evidence type="ECO:0000313" key="10">
    <source>
        <dbReference type="Proteomes" id="UP000177232"/>
    </source>
</evidence>
<comment type="similarity">
    <text evidence="2 7">Belongs to the DedA family.</text>
</comment>
<proteinExistence type="inferred from homology"/>
<feature type="transmembrane region" description="Helical" evidence="7">
    <location>
        <begin position="49"/>
        <end position="76"/>
    </location>
</feature>
<name>A0A1F6DSH6_9BACT</name>
<keyword evidence="4 7" id="KW-0812">Transmembrane</keyword>
<evidence type="ECO:0000313" key="9">
    <source>
        <dbReference type="EMBL" id="OGG64399.1"/>
    </source>
</evidence>
<comment type="caution">
    <text evidence="9">The sequence shown here is derived from an EMBL/GenBank/DDBJ whole genome shotgun (WGS) entry which is preliminary data.</text>
</comment>
<dbReference type="EMBL" id="MFLJ01000025">
    <property type="protein sequence ID" value="OGG64399.1"/>
    <property type="molecule type" value="Genomic_DNA"/>
</dbReference>
<feature type="domain" description="VTT" evidence="8">
    <location>
        <begin position="53"/>
        <end position="166"/>
    </location>
</feature>
<feature type="transmembrane region" description="Helical" evidence="7">
    <location>
        <begin position="120"/>
        <end position="139"/>
    </location>
</feature>
<evidence type="ECO:0000256" key="1">
    <source>
        <dbReference type="ARBA" id="ARBA00004651"/>
    </source>
</evidence>
<feature type="transmembrane region" description="Helical" evidence="7">
    <location>
        <begin position="182"/>
        <end position="200"/>
    </location>
</feature>
<reference evidence="9 10" key="1">
    <citation type="journal article" date="2016" name="Nat. Commun.">
        <title>Thousands of microbial genomes shed light on interconnected biogeochemical processes in an aquifer system.</title>
        <authorList>
            <person name="Anantharaman K."/>
            <person name="Brown C.T."/>
            <person name="Hug L.A."/>
            <person name="Sharon I."/>
            <person name="Castelle C.J."/>
            <person name="Probst A.J."/>
            <person name="Thomas B.C."/>
            <person name="Singh A."/>
            <person name="Wilkins M.J."/>
            <person name="Karaoz U."/>
            <person name="Brodie E.L."/>
            <person name="Williams K.H."/>
            <person name="Hubbard S.S."/>
            <person name="Banfield J.F."/>
        </authorList>
    </citation>
    <scope>NUCLEOTIDE SEQUENCE [LARGE SCALE GENOMIC DNA]</scope>
</reference>
<keyword evidence="3 7" id="KW-1003">Cell membrane</keyword>
<dbReference type="PANTHER" id="PTHR30353">
    <property type="entry name" value="INNER MEMBRANE PROTEIN DEDA-RELATED"/>
    <property type="match status" value="1"/>
</dbReference>
<evidence type="ECO:0000256" key="3">
    <source>
        <dbReference type="ARBA" id="ARBA00022475"/>
    </source>
</evidence>
<protein>
    <recommendedName>
        <fullName evidence="8">VTT domain-containing protein</fullName>
    </recommendedName>
</protein>